<dbReference type="EMBL" id="JPGG01000018">
    <property type="protein sequence ID" value="KGC09203.1"/>
    <property type="molecule type" value="Genomic_DNA"/>
</dbReference>
<dbReference type="Proteomes" id="UP001059745">
    <property type="component" value="Chromosome 1"/>
</dbReference>
<name>A0AAP8SCG1_BURGA</name>
<sequence length="131" mass="14912">MASRDYSEDEDFYTQNFEKKGVLSVWLGMRDRSGDTDIDTLQDLCGVGYYRLSDQENNHFDFQMSDIGDLLADLSYADSYRDAVLAAAAARGITQARSVLVQYDFAYDPKVVTRKIDEDPLFLGVFDYSDQ</sequence>
<dbReference type="Proteomes" id="UP000029590">
    <property type="component" value="Unassembled WGS sequence"/>
</dbReference>
<reference evidence="1 3" key="1">
    <citation type="submission" date="2014-04" db="EMBL/GenBank/DDBJ databases">
        <authorList>
            <person name="Bishop-Lilly K.A."/>
            <person name="Broomall S.M."/>
            <person name="Chain P.S."/>
            <person name="Chertkov O."/>
            <person name="Coyne S.R."/>
            <person name="Daligault H.E."/>
            <person name="Davenport K.W."/>
            <person name="Erkkila T."/>
            <person name="Frey K.G."/>
            <person name="Gibbons H.S."/>
            <person name="Gu W."/>
            <person name="Jaissle J."/>
            <person name="Johnson S.L."/>
            <person name="Koroleva G.I."/>
            <person name="Ladner J.T."/>
            <person name="Lo C.-C."/>
            <person name="Minogue T.D."/>
            <person name="Munk C."/>
            <person name="Palacios G.F."/>
            <person name="Redden C.L."/>
            <person name="Rosenzweig C.N."/>
            <person name="Scholz M.B."/>
            <person name="Teshima H."/>
            <person name="Xu Y."/>
        </authorList>
    </citation>
    <scope>NUCLEOTIDE SEQUENCE [LARGE SCALE GENOMIC DNA]</scope>
    <source>
        <strain evidence="1">Gladioli</strain>
        <strain evidence="3">gladioli</strain>
    </source>
</reference>
<dbReference type="EMBL" id="CP104214">
    <property type="protein sequence ID" value="UWX71296.1"/>
    <property type="molecule type" value="Genomic_DNA"/>
</dbReference>
<gene>
    <name evidence="1" type="ORF">DM48_6342</name>
    <name evidence="2" type="ORF">NYZ96_05965</name>
</gene>
<dbReference type="KEGG" id="bgo:BM43_2555"/>
<proteinExistence type="predicted"/>
<dbReference type="RefSeq" id="WP_036029918.1">
    <property type="nucleotide sequence ID" value="NZ_CADEPP010000001.1"/>
</dbReference>
<dbReference type="AlphaFoldDB" id="A0AAP8SCG1"/>
<protein>
    <submittedName>
        <fullName evidence="2">Immunity 22 family protein</fullName>
    </submittedName>
</protein>
<evidence type="ECO:0000313" key="3">
    <source>
        <dbReference type="Proteomes" id="UP000029590"/>
    </source>
</evidence>
<reference evidence="2" key="2">
    <citation type="submission" date="2022-09" db="EMBL/GenBank/DDBJ databases">
        <title>Genomic of Burkholderia gladioli.</title>
        <authorList>
            <person name="Wu H."/>
        </authorList>
    </citation>
    <scope>NUCLEOTIDE SEQUENCE</scope>
    <source>
        <strain evidence="2">ZN-S4</strain>
    </source>
</reference>
<accession>A0AAP8SCG1</accession>
<organism evidence="1 3">
    <name type="scientific">Burkholderia gladioli</name>
    <name type="common">Pseudomonas marginata</name>
    <name type="synonym">Phytomonas marginata</name>
    <dbReference type="NCBI Taxonomy" id="28095"/>
    <lineage>
        <taxon>Bacteria</taxon>
        <taxon>Pseudomonadati</taxon>
        <taxon>Pseudomonadota</taxon>
        <taxon>Betaproteobacteria</taxon>
        <taxon>Burkholderiales</taxon>
        <taxon>Burkholderiaceae</taxon>
        <taxon>Burkholderia</taxon>
    </lineage>
</organism>
<evidence type="ECO:0000313" key="1">
    <source>
        <dbReference type="EMBL" id="KGC09203.1"/>
    </source>
</evidence>
<evidence type="ECO:0000313" key="2">
    <source>
        <dbReference type="EMBL" id="UWX71296.1"/>
    </source>
</evidence>